<dbReference type="PANTHER" id="PTHR21580:SF28">
    <property type="entry name" value="BOREALIN N-TERMINAL DOMAIN-CONTAINING PROTEIN-RELATED"/>
    <property type="match status" value="1"/>
</dbReference>
<keyword evidence="3" id="KW-1185">Reference proteome</keyword>
<evidence type="ECO:0000256" key="1">
    <source>
        <dbReference type="SAM" id="MobiDB-lite"/>
    </source>
</evidence>
<accession>A0AAD5URC8</accession>
<dbReference type="AlphaFoldDB" id="A0AAD5URC8"/>
<gene>
    <name evidence="2" type="ORF">HK103_004667</name>
</gene>
<feature type="compositionally biased region" description="Basic and acidic residues" evidence="1">
    <location>
        <begin position="1"/>
        <end position="15"/>
    </location>
</feature>
<evidence type="ECO:0000313" key="2">
    <source>
        <dbReference type="EMBL" id="KAJ3261716.1"/>
    </source>
</evidence>
<name>A0AAD5URC8_9FUNG</name>
<dbReference type="InterPro" id="IPR010736">
    <property type="entry name" value="SHIPPO-rpt"/>
</dbReference>
<reference evidence="2" key="1">
    <citation type="submission" date="2020-05" db="EMBL/GenBank/DDBJ databases">
        <title>Phylogenomic resolution of chytrid fungi.</title>
        <authorList>
            <person name="Stajich J.E."/>
            <person name="Amses K."/>
            <person name="Simmons R."/>
            <person name="Seto K."/>
            <person name="Myers J."/>
            <person name="Bonds A."/>
            <person name="Quandt C.A."/>
            <person name="Barry K."/>
            <person name="Liu P."/>
            <person name="Grigoriev I."/>
            <person name="Longcore J.E."/>
            <person name="James T.Y."/>
        </authorList>
    </citation>
    <scope>NUCLEOTIDE SEQUENCE</scope>
    <source>
        <strain evidence="2">PLAUS21</strain>
    </source>
</reference>
<comment type="caution">
    <text evidence="2">The sequence shown here is derived from an EMBL/GenBank/DDBJ whole genome shotgun (WGS) entry which is preliminary data.</text>
</comment>
<sequence>MSTLVDIKERKERGFESTAALEPPPLHKDASVIKIKKKKIQFGVQNRTAMGEYKSNDPDFHPLSHLAIPGPGPLDYDPKLPPSGFQYSILGKHQGPERIEGGPGPNQYNIDKNKLIFDSVPQWTFANQSVFTINLQKEATPSPLTYNIPSTFGKDSLSCTVSGRHETKPEITPGPLDYKVPNVLPDAPKGPAFTMRHKYDDVFLKGNGVPGPDVYYPKLDKSEKTVSLKGMSKDPKNDEYIGPNPGPADYNPNIKLTVDSVPKFSLGSRLKERPSDNYFVPGPCAYEPKDRQIKYNQAPHVMLKGLPILYQKSEKMPGPADYGPHLNSELTAAELNRNTIKLSTAGNIH</sequence>
<dbReference type="PANTHER" id="PTHR21580">
    <property type="entry name" value="SHIPPO-1-RELATED"/>
    <property type="match status" value="1"/>
</dbReference>
<dbReference type="InterPro" id="IPR051291">
    <property type="entry name" value="CIMAP"/>
</dbReference>
<dbReference type="Pfam" id="PF07004">
    <property type="entry name" value="SHIPPO-rpt"/>
    <property type="match status" value="4"/>
</dbReference>
<dbReference type="EMBL" id="JADGKB010000004">
    <property type="protein sequence ID" value="KAJ3261716.1"/>
    <property type="molecule type" value="Genomic_DNA"/>
</dbReference>
<evidence type="ECO:0000313" key="3">
    <source>
        <dbReference type="Proteomes" id="UP001210925"/>
    </source>
</evidence>
<organism evidence="2 3">
    <name type="scientific">Boothiomyces macroporosus</name>
    <dbReference type="NCBI Taxonomy" id="261099"/>
    <lineage>
        <taxon>Eukaryota</taxon>
        <taxon>Fungi</taxon>
        <taxon>Fungi incertae sedis</taxon>
        <taxon>Chytridiomycota</taxon>
        <taxon>Chytridiomycota incertae sedis</taxon>
        <taxon>Chytridiomycetes</taxon>
        <taxon>Rhizophydiales</taxon>
        <taxon>Terramycetaceae</taxon>
        <taxon>Boothiomyces</taxon>
    </lineage>
</organism>
<proteinExistence type="predicted"/>
<feature type="region of interest" description="Disordered" evidence="1">
    <location>
        <begin position="1"/>
        <end position="28"/>
    </location>
</feature>
<dbReference type="Proteomes" id="UP001210925">
    <property type="component" value="Unassembled WGS sequence"/>
</dbReference>
<protein>
    <submittedName>
        <fullName evidence="2">Uncharacterized protein</fullName>
    </submittedName>
</protein>